<name>A0AAV4P3Y2_9ARAC</name>
<feature type="compositionally biased region" description="Basic and acidic residues" evidence="1">
    <location>
        <begin position="67"/>
        <end position="78"/>
    </location>
</feature>
<evidence type="ECO:0000256" key="1">
    <source>
        <dbReference type="SAM" id="MobiDB-lite"/>
    </source>
</evidence>
<feature type="compositionally biased region" description="Gly residues" evidence="1">
    <location>
        <begin position="54"/>
        <end position="66"/>
    </location>
</feature>
<comment type="caution">
    <text evidence="2">The sequence shown here is derived from an EMBL/GenBank/DDBJ whole genome shotgun (WGS) entry which is preliminary data.</text>
</comment>
<reference evidence="2 3" key="1">
    <citation type="submission" date="2021-06" db="EMBL/GenBank/DDBJ databases">
        <title>Caerostris darwini draft genome.</title>
        <authorList>
            <person name="Kono N."/>
            <person name="Arakawa K."/>
        </authorList>
    </citation>
    <scope>NUCLEOTIDE SEQUENCE [LARGE SCALE GENOMIC DNA]</scope>
</reference>
<dbReference type="EMBL" id="BPLQ01002250">
    <property type="protein sequence ID" value="GIX90461.1"/>
    <property type="molecule type" value="Genomic_DNA"/>
</dbReference>
<protein>
    <submittedName>
        <fullName evidence="2">Uncharacterized protein</fullName>
    </submittedName>
</protein>
<dbReference type="Proteomes" id="UP001054837">
    <property type="component" value="Unassembled WGS sequence"/>
</dbReference>
<accession>A0AAV4P3Y2</accession>
<evidence type="ECO:0000313" key="2">
    <source>
        <dbReference type="EMBL" id="GIX90461.1"/>
    </source>
</evidence>
<evidence type="ECO:0000313" key="3">
    <source>
        <dbReference type="Proteomes" id="UP001054837"/>
    </source>
</evidence>
<keyword evidence="3" id="KW-1185">Reference proteome</keyword>
<dbReference type="AlphaFoldDB" id="A0AAV4P3Y2"/>
<organism evidence="2 3">
    <name type="scientific">Caerostris darwini</name>
    <dbReference type="NCBI Taxonomy" id="1538125"/>
    <lineage>
        <taxon>Eukaryota</taxon>
        <taxon>Metazoa</taxon>
        <taxon>Ecdysozoa</taxon>
        <taxon>Arthropoda</taxon>
        <taxon>Chelicerata</taxon>
        <taxon>Arachnida</taxon>
        <taxon>Araneae</taxon>
        <taxon>Araneomorphae</taxon>
        <taxon>Entelegynae</taxon>
        <taxon>Araneoidea</taxon>
        <taxon>Araneidae</taxon>
        <taxon>Caerostris</taxon>
    </lineage>
</organism>
<gene>
    <name evidence="2" type="ORF">CDAR_74641</name>
</gene>
<proteinExistence type="predicted"/>
<feature type="region of interest" description="Disordered" evidence="1">
    <location>
        <begin position="54"/>
        <end position="78"/>
    </location>
</feature>
<sequence>MTTRKCPPLARKKSHLRHEKHLFVTTVPSSSCHGLEAPENTACISRGQFPGNGLLGNGPSGGGGEGSRQHVGHEMIST</sequence>